<dbReference type="RefSeq" id="WP_235294930.1">
    <property type="nucleotide sequence ID" value="NZ_BSOH01000030.1"/>
</dbReference>
<comment type="caution">
    <text evidence="1">The sequence shown here is derived from an EMBL/GenBank/DDBJ whole genome shotgun (WGS) entry which is preliminary data.</text>
</comment>
<evidence type="ECO:0000313" key="1">
    <source>
        <dbReference type="EMBL" id="GLR19578.1"/>
    </source>
</evidence>
<dbReference type="Proteomes" id="UP001156666">
    <property type="component" value="Unassembled WGS sequence"/>
</dbReference>
<dbReference type="AlphaFoldDB" id="A0AA37SXH4"/>
<organism evidence="1 2">
    <name type="scientific">Portibacter lacus</name>
    <dbReference type="NCBI Taxonomy" id="1099794"/>
    <lineage>
        <taxon>Bacteria</taxon>
        <taxon>Pseudomonadati</taxon>
        <taxon>Bacteroidota</taxon>
        <taxon>Saprospiria</taxon>
        <taxon>Saprospirales</taxon>
        <taxon>Haliscomenobacteraceae</taxon>
        <taxon>Portibacter</taxon>
    </lineage>
</organism>
<reference evidence="1" key="2">
    <citation type="submission" date="2023-01" db="EMBL/GenBank/DDBJ databases">
        <title>Draft genome sequence of Portibacter lacus strain NBRC 108769.</title>
        <authorList>
            <person name="Sun Q."/>
            <person name="Mori K."/>
        </authorList>
    </citation>
    <scope>NUCLEOTIDE SEQUENCE</scope>
    <source>
        <strain evidence="1">NBRC 108769</strain>
    </source>
</reference>
<proteinExistence type="predicted"/>
<dbReference type="EMBL" id="BSOH01000030">
    <property type="protein sequence ID" value="GLR19578.1"/>
    <property type="molecule type" value="Genomic_DNA"/>
</dbReference>
<gene>
    <name evidence="1" type="ORF">GCM10007940_41940</name>
</gene>
<accession>A0AA37SXH4</accession>
<keyword evidence="2" id="KW-1185">Reference proteome</keyword>
<reference evidence="1" key="1">
    <citation type="journal article" date="2014" name="Int. J. Syst. Evol. Microbiol.">
        <title>Complete genome sequence of Corynebacterium casei LMG S-19264T (=DSM 44701T), isolated from a smear-ripened cheese.</title>
        <authorList>
            <consortium name="US DOE Joint Genome Institute (JGI-PGF)"/>
            <person name="Walter F."/>
            <person name="Albersmeier A."/>
            <person name="Kalinowski J."/>
            <person name="Ruckert C."/>
        </authorList>
    </citation>
    <scope>NUCLEOTIDE SEQUENCE</scope>
    <source>
        <strain evidence="1">NBRC 108769</strain>
    </source>
</reference>
<name>A0AA37SXH4_9BACT</name>
<sequence length="92" mass="10696">MTNQSDFQSIHLADIGFDNLLEYDQNEIEAILRTQSIKDLRKVLGDLTEEGLEMTFKKGKQIQARDFDAYENYEKEIPEIHSITIPKKLGHK</sequence>
<evidence type="ECO:0000313" key="2">
    <source>
        <dbReference type="Proteomes" id="UP001156666"/>
    </source>
</evidence>
<protein>
    <submittedName>
        <fullName evidence="1">Uncharacterized protein</fullName>
    </submittedName>
</protein>